<dbReference type="Pfam" id="PF00650">
    <property type="entry name" value="CRAL_TRIO"/>
    <property type="match status" value="1"/>
</dbReference>
<dbReference type="PANTHER" id="PTHR10174">
    <property type="entry name" value="ALPHA-TOCOPHEROL TRANSFER PROTEIN-RELATED"/>
    <property type="match status" value="1"/>
</dbReference>
<dbReference type="InterPro" id="IPR036273">
    <property type="entry name" value="CRAL/TRIO_N_dom_sf"/>
</dbReference>
<dbReference type="AlphaFoldDB" id="A0AAV2TQZ7"/>
<proteinExistence type="predicted"/>
<organism evidence="2 3">
    <name type="scientific">Calicophoron daubneyi</name>
    <name type="common">Rumen fluke</name>
    <name type="synonym">Paramphistomum daubneyi</name>
    <dbReference type="NCBI Taxonomy" id="300641"/>
    <lineage>
        <taxon>Eukaryota</taxon>
        <taxon>Metazoa</taxon>
        <taxon>Spiralia</taxon>
        <taxon>Lophotrochozoa</taxon>
        <taxon>Platyhelminthes</taxon>
        <taxon>Trematoda</taxon>
        <taxon>Digenea</taxon>
        <taxon>Plagiorchiida</taxon>
        <taxon>Pronocephalata</taxon>
        <taxon>Paramphistomoidea</taxon>
        <taxon>Paramphistomidae</taxon>
        <taxon>Calicophoron</taxon>
    </lineage>
</organism>
<evidence type="ECO:0000313" key="2">
    <source>
        <dbReference type="EMBL" id="CAL5139805.1"/>
    </source>
</evidence>
<dbReference type="InterPro" id="IPR001251">
    <property type="entry name" value="CRAL-TRIO_dom"/>
</dbReference>
<protein>
    <recommendedName>
        <fullName evidence="1">CRAL-TRIO domain-containing protein</fullName>
    </recommendedName>
</protein>
<dbReference type="SUPFAM" id="SSF46938">
    <property type="entry name" value="CRAL/TRIO N-terminal domain"/>
    <property type="match status" value="1"/>
</dbReference>
<accession>A0AAV2TQZ7</accession>
<dbReference type="Gene3D" id="3.40.525.10">
    <property type="entry name" value="CRAL-TRIO lipid binding domain"/>
    <property type="match status" value="1"/>
</dbReference>
<dbReference type="PROSITE" id="PS50191">
    <property type="entry name" value="CRAL_TRIO"/>
    <property type="match status" value="1"/>
</dbReference>
<dbReference type="Proteomes" id="UP001497525">
    <property type="component" value="Unassembled WGS sequence"/>
</dbReference>
<comment type="caution">
    <text evidence="2">The sequence shown here is derived from an EMBL/GenBank/DDBJ whole genome shotgun (WGS) entry which is preliminary data.</text>
</comment>
<reference evidence="2" key="1">
    <citation type="submission" date="2024-06" db="EMBL/GenBank/DDBJ databases">
        <authorList>
            <person name="Liu X."/>
            <person name="Lenzi L."/>
            <person name="Haldenby T S."/>
            <person name="Uol C."/>
        </authorList>
    </citation>
    <scope>NUCLEOTIDE SEQUENCE</scope>
</reference>
<dbReference type="InterPro" id="IPR036865">
    <property type="entry name" value="CRAL-TRIO_dom_sf"/>
</dbReference>
<name>A0AAV2TQZ7_CALDB</name>
<dbReference type="Gene3D" id="1.10.8.20">
    <property type="entry name" value="N-terminal domain of phosphatidylinositol transfer protein sec14p"/>
    <property type="match status" value="1"/>
</dbReference>
<dbReference type="SUPFAM" id="SSF52087">
    <property type="entry name" value="CRAL/TRIO domain"/>
    <property type="match status" value="1"/>
</dbReference>
<evidence type="ECO:0000313" key="3">
    <source>
        <dbReference type="Proteomes" id="UP001497525"/>
    </source>
</evidence>
<sequence length="321" mass="37208">MHTQLGYDKFTKEVRIKAKEELHENPDQVEAHLKSFRRWVSSLPHIHFPSDDRLLIPFLRHAKYVHAKAQTRLDNFCTIRKSKENGSPELFDYPPIDSPVTEKYLESGTLVELGRIKDGCTMYLIRPSPRSASPKDLQINKIMAFMDFDRYLLDPTFQVAGCGLVMDFSQLTTNQLFHGEMKPHTRAWQEGYPLRIKRIIFYNPPQAFDALFKIVSVWLSAKVKQRTMIIRGDLSNMEDVVPGLKDIMPLEYGGRNDTIKNLAEDHKRKFLEFYSKPSPWDGIEVDESKRPETAKNLLRQYANVDWSALGAEGTYIELKQD</sequence>
<dbReference type="EMBL" id="CAXLJL010000645">
    <property type="protein sequence ID" value="CAL5139805.1"/>
    <property type="molecule type" value="Genomic_DNA"/>
</dbReference>
<dbReference type="GO" id="GO:1902936">
    <property type="term" value="F:phosphatidylinositol bisphosphate binding"/>
    <property type="evidence" value="ECO:0007669"/>
    <property type="project" value="TreeGrafter"/>
</dbReference>
<gene>
    <name evidence="2" type="ORF">CDAUBV1_LOCUS14999</name>
</gene>
<evidence type="ECO:0000259" key="1">
    <source>
        <dbReference type="PROSITE" id="PS50191"/>
    </source>
</evidence>
<dbReference type="PANTHER" id="PTHR10174:SF130">
    <property type="entry name" value="ALPHA-TOCOPHEROL TRANSFER PROTEIN-LIKE"/>
    <property type="match status" value="1"/>
</dbReference>
<dbReference type="GO" id="GO:0016020">
    <property type="term" value="C:membrane"/>
    <property type="evidence" value="ECO:0007669"/>
    <property type="project" value="TreeGrafter"/>
</dbReference>
<dbReference type="CDD" id="cd00170">
    <property type="entry name" value="SEC14"/>
    <property type="match status" value="1"/>
</dbReference>
<feature type="domain" description="CRAL-TRIO" evidence="1">
    <location>
        <begin position="97"/>
        <end position="260"/>
    </location>
</feature>